<proteinExistence type="predicted"/>
<reference evidence="3" key="1">
    <citation type="journal article" date="2013" name="Genome Announc.">
        <title>First genome sequence of a syntrophic acetate-oxidizing bacterium, Tepidanaerobacter acetatoxydans strain Re1.</title>
        <authorList>
            <person name="Manzoor S."/>
            <person name="Bongcam-Rudloff E."/>
            <person name="Schnurer A."/>
            <person name="Muller B."/>
        </authorList>
    </citation>
    <scope>NUCLEOTIDE SEQUENCE [LARGE SCALE GENOMIC DNA]</scope>
    <source>
        <strain evidence="3">Re1</strain>
    </source>
</reference>
<keyword evidence="1" id="KW-0812">Transmembrane</keyword>
<evidence type="ECO:0000313" key="3">
    <source>
        <dbReference type="Proteomes" id="UP000010802"/>
    </source>
</evidence>
<dbReference type="AlphaFoldDB" id="U4Q982"/>
<sequence length="74" mass="8797">MRCQWLKLRCFPSLNPIARLQRKLGTQNDEVFDYIPIKTKTKVITITISLLIVFPQIVNWLPSIRYRSFKNAFL</sequence>
<feature type="transmembrane region" description="Helical" evidence="1">
    <location>
        <begin position="43"/>
        <end position="61"/>
    </location>
</feature>
<accession>U4Q982</accession>
<keyword evidence="1" id="KW-1133">Transmembrane helix</keyword>
<dbReference type="Proteomes" id="UP000010802">
    <property type="component" value="Chromosome"/>
</dbReference>
<evidence type="ECO:0000256" key="1">
    <source>
        <dbReference type="SAM" id="Phobius"/>
    </source>
</evidence>
<evidence type="ECO:0000313" key="2">
    <source>
        <dbReference type="EMBL" id="CDI40853.1"/>
    </source>
</evidence>
<dbReference type="EMBL" id="HF563609">
    <property type="protein sequence ID" value="CDI40853.1"/>
    <property type="molecule type" value="Genomic_DNA"/>
</dbReference>
<organism evidence="2 3">
    <name type="scientific">Tepidanaerobacter acetatoxydans (strain DSM 21804 / JCM 16047 / Re1)</name>
    <dbReference type="NCBI Taxonomy" id="1209989"/>
    <lineage>
        <taxon>Bacteria</taxon>
        <taxon>Bacillati</taxon>
        <taxon>Bacillota</taxon>
        <taxon>Clostridia</taxon>
        <taxon>Thermosediminibacterales</taxon>
        <taxon>Tepidanaerobacteraceae</taxon>
        <taxon>Tepidanaerobacter</taxon>
    </lineage>
</organism>
<dbReference type="HOGENOM" id="CLU_2686557_0_0_9"/>
<keyword evidence="3" id="KW-1185">Reference proteome</keyword>
<name>U4Q982_TEPAE</name>
<keyword evidence="1" id="KW-0472">Membrane</keyword>
<dbReference type="KEGG" id="tae:TepiRe1_1919"/>
<gene>
    <name evidence="2" type="ordered locus">TEPIRE1_1919</name>
</gene>
<protein>
    <submittedName>
        <fullName evidence="2">Uncharacterized protein</fullName>
    </submittedName>
</protein>